<keyword evidence="2" id="KW-1185">Reference proteome</keyword>
<feature type="non-terminal residue" evidence="1">
    <location>
        <position position="90"/>
    </location>
</feature>
<evidence type="ECO:0000313" key="1">
    <source>
        <dbReference type="EMBL" id="RDY10573.1"/>
    </source>
</evidence>
<organism evidence="1 2">
    <name type="scientific">Mucuna pruriens</name>
    <name type="common">Velvet bean</name>
    <name type="synonym">Dolichos pruriens</name>
    <dbReference type="NCBI Taxonomy" id="157652"/>
    <lineage>
        <taxon>Eukaryota</taxon>
        <taxon>Viridiplantae</taxon>
        <taxon>Streptophyta</taxon>
        <taxon>Embryophyta</taxon>
        <taxon>Tracheophyta</taxon>
        <taxon>Spermatophyta</taxon>
        <taxon>Magnoliopsida</taxon>
        <taxon>eudicotyledons</taxon>
        <taxon>Gunneridae</taxon>
        <taxon>Pentapetalae</taxon>
        <taxon>rosids</taxon>
        <taxon>fabids</taxon>
        <taxon>Fabales</taxon>
        <taxon>Fabaceae</taxon>
        <taxon>Papilionoideae</taxon>
        <taxon>50 kb inversion clade</taxon>
        <taxon>NPAAA clade</taxon>
        <taxon>indigoferoid/millettioid clade</taxon>
        <taxon>Phaseoleae</taxon>
        <taxon>Mucuna</taxon>
    </lineage>
</organism>
<protein>
    <submittedName>
        <fullName evidence="1">Uncharacterized protein</fullName>
    </submittedName>
</protein>
<gene>
    <name evidence="1" type="ORF">CR513_04887</name>
</gene>
<accession>A0A371I6A4</accession>
<feature type="non-terminal residue" evidence="1">
    <location>
        <position position="1"/>
    </location>
</feature>
<proteinExistence type="predicted"/>
<comment type="caution">
    <text evidence="1">The sequence shown here is derived from an EMBL/GenBank/DDBJ whole genome shotgun (WGS) entry which is preliminary data.</text>
</comment>
<name>A0A371I6A4_MUCPR</name>
<dbReference type="EMBL" id="QJKJ01000820">
    <property type="protein sequence ID" value="RDY10573.1"/>
    <property type="molecule type" value="Genomic_DNA"/>
</dbReference>
<dbReference type="Proteomes" id="UP000257109">
    <property type="component" value="Unassembled WGS sequence"/>
</dbReference>
<reference evidence="1" key="1">
    <citation type="submission" date="2018-05" db="EMBL/GenBank/DDBJ databases">
        <title>Draft genome of Mucuna pruriens seed.</title>
        <authorList>
            <person name="Nnadi N.E."/>
            <person name="Vos R."/>
            <person name="Hasami M.H."/>
            <person name="Devisetty U.K."/>
            <person name="Aguiy J.C."/>
        </authorList>
    </citation>
    <scope>NUCLEOTIDE SEQUENCE [LARGE SCALE GENOMIC DNA]</scope>
    <source>
        <strain evidence="1">JCA_2017</strain>
    </source>
</reference>
<sequence length="90" mass="10693">MLFKEAREIGIKNLEAFNMALLGKLRSKMLKEKDNLWCRVLKEKKWGDNWKDGKKVKIWENKWVGGESLSTKYNIGWGYLGMKIKVEKRM</sequence>
<evidence type="ECO:0000313" key="2">
    <source>
        <dbReference type="Proteomes" id="UP000257109"/>
    </source>
</evidence>
<dbReference type="AlphaFoldDB" id="A0A371I6A4"/>